<feature type="region of interest" description="Disordered" evidence="1">
    <location>
        <begin position="996"/>
        <end position="1020"/>
    </location>
</feature>
<evidence type="ECO:0000313" key="2">
    <source>
        <dbReference type="EMBL" id="JAD13929.1"/>
    </source>
</evidence>
<reference evidence="2" key="2">
    <citation type="journal article" date="2015" name="Gigascience">
        <title>Reconstructing a comprehensive transcriptome assembly of a white-pupal translocated strain of the pest fruit fly Bactrocera cucurbitae.</title>
        <authorList>
            <person name="Sim S.B."/>
            <person name="Calla B."/>
            <person name="Hall B."/>
            <person name="DeRego T."/>
            <person name="Geib S.M."/>
        </authorList>
    </citation>
    <scope>NUCLEOTIDE SEQUENCE</scope>
</reference>
<dbReference type="AlphaFoldDB" id="A0A0A1XRL8"/>
<feature type="compositionally biased region" description="Basic and acidic residues" evidence="1">
    <location>
        <begin position="1008"/>
        <end position="1018"/>
    </location>
</feature>
<feature type="region of interest" description="Disordered" evidence="1">
    <location>
        <begin position="68"/>
        <end position="333"/>
    </location>
</feature>
<feature type="region of interest" description="Disordered" evidence="1">
    <location>
        <begin position="349"/>
        <end position="429"/>
    </location>
</feature>
<feature type="compositionally biased region" description="Basic and acidic residues" evidence="1">
    <location>
        <begin position="601"/>
        <end position="611"/>
    </location>
</feature>
<sequence>MTSAKARGAKPKSSLKRDDGRNKRKGKEVRELWFNPHAKKRGETLEEIYGCDCDCDVMLDENVQRELRRLSRVYSQTTVGEEDDDDEEGKSKGFLCFKKSSQRSKSKQKEDKEKTKRRKSKDKEDREKAKRGKSKENEDREKAKRRKSNERESPRREHERKSRSRPPSSVNGRFKTQEEVRHYRELKRIYTTKPRPRQSRAKPTGTICFKKKKDKRREEDAGNSLESSSDDSVYSITQDKRKSQAESALKSRARSNKRDASSRQRRSLQRKDDKKQKEKEEKKNKKSNVGCCGKRKKSKADEEEEEFEAYKLAQSAPKKSKKPTVPPECALTPDEIELLEKLKQTYAMEEPKVVRKAPPPSPPEETGCCGSKSKKKKRRPEDESYTPRKTKSAEINVKLKKPPKSGKSKSDSSFYTSGRKETHNKTKKKHKNCFCFDCIRRKCQSGKPTKKHAKKPKEKIKIQYVKHPKEPVIKPHHTPEKPKKSDDRKPKPTKTISQEEDSNLSCCTFQKNKTKQAKQKEAIPKSKSPERVRKKTSVLSCCSFTKREKSKKPDDAQQKPPTPKDHEKLPKKTSNVSCCSFSKSDKSKKEADTQQKPPKVRNKEKPQKKESNVSCCSITKKEKPKKLDETAQKPPKEKERVQKEPRNVICCPLTTKDKRKQSDGSQQKAPKKEGRNLFNMWCCTSDKKDKTKKDLDTKNVKSQEKISTKPTNTTCCSFSKKVESKKLSESAEKPRGTKQKIKVKEKLTAASCCPVFKKDKHKKSDDTPQKVPKKKASEITCCSIHKKDKQMKTKDSQQMSPRTKVKVKIKKKTSDTSCCPIFDKDKPNKVDVPKRKPTKVKSTENLQRETSYISVFSCCSVDKNKPKTVDRTKKKSVKPKRRERTQNPFEIFCAFCKKRRSGKPKLMKPLTPIKSTSPPRQDSIKPQGSKPRTKTKSVMSFQTCWDWCDDDGDDNVPIRRQTVKRETSAEKLEQTAPKSKSSCTSFWTCCSSMCVPKKSKPERKSKRNDKTESRKQAVDEGTVITKPENISYCKALYQEFENLAKQQKLCPILLPDTNLDKKSNKYGLSYCQQNLSQQSVKASRSSSRTKSRKQQRYQKKNIKSKAKEDKEIRKKLEQQKVASVTYIKLPKRNVKTDMQNENSNSDSGIENAYVPQYVLGKPVQLGVSQAHARNMTYNLILNSDTRRQSDKYFNKGFIYGIGCQN</sequence>
<feature type="compositionally biased region" description="Basic residues" evidence="1">
    <location>
        <begin position="997"/>
        <end position="1007"/>
    </location>
</feature>
<feature type="region of interest" description="Disordered" evidence="1">
    <location>
        <begin position="722"/>
        <end position="742"/>
    </location>
</feature>
<feature type="compositionally biased region" description="Basic and acidic residues" evidence="1">
    <location>
        <begin position="619"/>
        <end position="646"/>
    </location>
</feature>
<accession>A0A0A1XRL8</accession>
<feature type="region of interest" description="Disordered" evidence="1">
    <location>
        <begin position="1"/>
        <end position="30"/>
    </location>
</feature>
<feature type="compositionally biased region" description="Basic and acidic residues" evidence="1">
    <location>
        <begin position="269"/>
        <end position="283"/>
    </location>
</feature>
<feature type="compositionally biased region" description="Polar residues" evidence="1">
    <location>
        <begin position="913"/>
        <end position="926"/>
    </location>
</feature>
<feature type="region of interest" description="Disordered" evidence="1">
    <location>
        <begin position="903"/>
        <end position="935"/>
    </location>
</feature>
<feature type="compositionally biased region" description="Basic and acidic residues" evidence="1">
    <location>
        <begin position="467"/>
        <end position="490"/>
    </location>
</feature>
<feature type="region of interest" description="Disordered" evidence="1">
    <location>
        <begin position="1079"/>
        <end position="1111"/>
    </location>
</feature>
<organism evidence="2">
    <name type="scientific">Zeugodacus cucurbitae</name>
    <name type="common">Melon fruit fly</name>
    <name type="synonym">Bactrocera cucurbitae</name>
    <dbReference type="NCBI Taxonomy" id="28588"/>
    <lineage>
        <taxon>Eukaryota</taxon>
        <taxon>Metazoa</taxon>
        <taxon>Ecdysozoa</taxon>
        <taxon>Arthropoda</taxon>
        <taxon>Hexapoda</taxon>
        <taxon>Insecta</taxon>
        <taxon>Pterygota</taxon>
        <taxon>Neoptera</taxon>
        <taxon>Endopterygota</taxon>
        <taxon>Diptera</taxon>
        <taxon>Brachycera</taxon>
        <taxon>Muscomorpha</taxon>
        <taxon>Tephritoidea</taxon>
        <taxon>Tephritidae</taxon>
        <taxon>Zeugodacus</taxon>
        <taxon>Zeugodacus</taxon>
    </lineage>
</organism>
<feature type="compositionally biased region" description="Basic and acidic residues" evidence="1">
    <location>
        <begin position="518"/>
        <end position="531"/>
    </location>
</feature>
<feature type="region of interest" description="Disordered" evidence="1">
    <location>
        <begin position="445"/>
        <end position="676"/>
    </location>
</feature>
<name>A0A0A1XRL8_ZEUCU</name>
<reference evidence="2" key="1">
    <citation type="submission" date="2014-11" db="EMBL/GenBank/DDBJ databases">
        <authorList>
            <person name="Geib S."/>
        </authorList>
    </citation>
    <scope>NUCLEOTIDE SEQUENCE</scope>
</reference>
<evidence type="ECO:0000256" key="1">
    <source>
        <dbReference type="SAM" id="MobiDB-lite"/>
    </source>
</evidence>
<gene>
    <name evidence="2" type="ORF">g.3173</name>
</gene>
<proteinExistence type="predicted"/>
<feature type="compositionally biased region" description="Basic residues" evidence="1">
    <location>
        <begin position="1087"/>
        <end position="1104"/>
    </location>
</feature>
<feature type="compositionally biased region" description="Basic residues" evidence="1">
    <location>
        <begin position="398"/>
        <end position="407"/>
    </location>
</feature>
<feature type="compositionally biased region" description="Basic and acidic residues" evidence="1">
    <location>
        <begin position="545"/>
        <end position="570"/>
    </location>
</feature>
<feature type="compositionally biased region" description="Basic and acidic residues" evidence="1">
    <location>
        <begin position="121"/>
        <end position="142"/>
    </location>
</feature>
<feature type="region of interest" description="Disordered" evidence="1">
    <location>
        <begin position="786"/>
        <end position="811"/>
    </location>
</feature>
<feature type="compositionally biased region" description="Basic and acidic residues" evidence="1">
    <location>
        <begin position="583"/>
        <end position="593"/>
    </location>
</feature>
<feature type="compositionally biased region" description="Basic residues" evidence="1">
    <location>
        <begin position="445"/>
        <end position="458"/>
    </location>
</feature>
<dbReference type="EMBL" id="GBXI01000363">
    <property type="protein sequence ID" value="JAD13929.1"/>
    <property type="molecule type" value="Transcribed_RNA"/>
</dbReference>
<feature type="compositionally biased region" description="Basic and acidic residues" evidence="1">
    <location>
        <begin position="175"/>
        <end position="188"/>
    </location>
</feature>
<protein>
    <submittedName>
        <fullName evidence="2">Uncharacterized protein</fullName>
    </submittedName>
</protein>
<feature type="compositionally biased region" description="Basic and acidic residues" evidence="1">
    <location>
        <begin position="722"/>
        <end position="735"/>
    </location>
</feature>
<feature type="compositionally biased region" description="Basic and acidic residues" evidence="1">
    <location>
        <begin position="149"/>
        <end position="160"/>
    </location>
</feature>